<name>A0ABR6WDB6_9BACT</name>
<dbReference type="InterPro" id="IPR053256">
    <property type="entry name" value="Kelch_repeat-containing"/>
</dbReference>
<protein>
    <recommendedName>
        <fullName evidence="1">Dystroglycan-type cadherin-like domain-containing protein</fullName>
    </recommendedName>
</protein>
<dbReference type="InterPro" id="IPR015915">
    <property type="entry name" value="Kelch-typ_b-propeller"/>
</dbReference>
<dbReference type="InterPro" id="IPR015919">
    <property type="entry name" value="Cadherin-like_sf"/>
</dbReference>
<dbReference type="Pfam" id="PF01344">
    <property type="entry name" value="Kelch_1"/>
    <property type="match status" value="1"/>
</dbReference>
<dbReference type="Gene3D" id="2.120.10.80">
    <property type="entry name" value="Kelch-type beta propeller"/>
    <property type="match status" value="2"/>
</dbReference>
<dbReference type="SUPFAM" id="SSF49785">
    <property type="entry name" value="Galactose-binding domain-like"/>
    <property type="match status" value="1"/>
</dbReference>
<gene>
    <name evidence="2" type="ORF">FH603_5079</name>
</gene>
<dbReference type="SUPFAM" id="SSF117281">
    <property type="entry name" value="Kelch motif"/>
    <property type="match status" value="1"/>
</dbReference>
<dbReference type="Gene3D" id="2.60.120.430">
    <property type="entry name" value="Galactose-binding lectin"/>
    <property type="match status" value="1"/>
</dbReference>
<dbReference type="SMART" id="SM00612">
    <property type="entry name" value="Kelch"/>
    <property type="match status" value="5"/>
</dbReference>
<evidence type="ECO:0000259" key="1">
    <source>
        <dbReference type="SMART" id="SM00736"/>
    </source>
</evidence>
<accession>A0ABR6WDB6</accession>
<dbReference type="Proteomes" id="UP000700732">
    <property type="component" value="Unassembled WGS sequence"/>
</dbReference>
<keyword evidence="3" id="KW-1185">Reference proteome</keyword>
<sequence>MLDRYAPLFLRQCTLWASLFLGTFLLSWPLQASIPPGYQCTHAASGRAGNVRAFGLPKAFAGHVKPSDDPIYLNWTQRAPALRERAEGQSIVYANKVYVFGGFAPALKISNSNEVYDPATNQWTLLAPMPSDPQGKPYAVTHNGIALVDNTIWIVGGRVGNNPGPVTDKVWIYSIVSNSWTEGPRLPAPRAGGGLVRLGRRLYLFGGFGTLVCNNDYGDQFVYDLDNPSAGWQTGLAPMPNPRNHFGTTTVGGKIYAIGGQYGHDCGGGQDVKLVHEYDPATNIWTRKMDLPYATSHIEPGTFALDGKIWVTGGQFQGTNVLQYDPAGNAWQLIDQLPNFLVAASGKVINNDFIVSHGGIRSTQYPESKTWLKTVTRTRSYALNFWPNQLSLSAVTGGGPVTATVLLGTISGNATFTVNTAGLPGWLSINELAGSTDESGASVRLTLNPAGLASGTYTYPLTASAPGYTNATLTISFTVSGGSSTQVLARINAGGPAVTTNGISWSASQYFSGGVPFANSNVTAVAGTDADVLYQTEYSSASNLGGFTFAMPVPRSGMYTVKLHFAEIYWGATGGRAGGAGQRVFTVNLEGGTPELVNYDINAEVGTMTAQVKTVDVFVGDGTLSIDFAATVNRPKISAIEVLGNADVANSPPVLAAIGSKTVVAGNTLTLLLTATDPDGDAVTFTATNLPSFASLTAATLTVSPGVQAAGTYPITVNATDSKGATDQETFTLIVSNVAAPALAVTNFTLINADTEQDIRVLTNQEVINLANLPTTNLNIRANTNPGTVGSVVMTLSGPQNRAVTETDAPYALYGDSKGNYNAWKPATGTYTLTATPFSEARGSGTAGAASTLVFTVVNNASGRIPFWGDPIAVPESSWRFYPNPVSGQLSIDVGADHVPPLTIHITNTLGQTMVNVRKQDRQPENWSVNDWPAGLYFISVQSEAGIQTRKLVKQ</sequence>
<dbReference type="EMBL" id="VFIA01000049">
    <property type="protein sequence ID" value="MBC3794550.1"/>
    <property type="molecule type" value="Genomic_DNA"/>
</dbReference>
<evidence type="ECO:0000313" key="3">
    <source>
        <dbReference type="Proteomes" id="UP000700732"/>
    </source>
</evidence>
<dbReference type="Pfam" id="PF11721">
    <property type="entry name" value="Malectin"/>
    <property type="match status" value="1"/>
</dbReference>
<dbReference type="Pfam" id="PF05345">
    <property type="entry name" value="He_PIG"/>
    <property type="match status" value="1"/>
</dbReference>
<evidence type="ECO:0000313" key="2">
    <source>
        <dbReference type="EMBL" id="MBC3794550.1"/>
    </source>
</evidence>
<proteinExistence type="predicted"/>
<dbReference type="InterPro" id="IPR013783">
    <property type="entry name" value="Ig-like_fold"/>
</dbReference>
<dbReference type="PANTHER" id="PTHR46773:SF5">
    <property type="entry name" value="OS04G0487100 PROTEIN"/>
    <property type="match status" value="1"/>
</dbReference>
<dbReference type="NCBIfam" id="TIGR04183">
    <property type="entry name" value="Por_Secre_tail"/>
    <property type="match status" value="1"/>
</dbReference>
<dbReference type="RefSeq" id="WP_186741196.1">
    <property type="nucleotide sequence ID" value="NZ_VFIA01000049.1"/>
</dbReference>
<comment type="caution">
    <text evidence="2">The sequence shown here is derived from an EMBL/GenBank/DDBJ whole genome shotgun (WGS) entry which is preliminary data.</text>
</comment>
<dbReference type="Pfam" id="PF18962">
    <property type="entry name" value="Por_Secre_tail"/>
    <property type="match status" value="1"/>
</dbReference>
<dbReference type="InterPro" id="IPR026444">
    <property type="entry name" value="Secre_tail"/>
</dbReference>
<dbReference type="PANTHER" id="PTHR46773">
    <property type="match status" value="1"/>
</dbReference>
<reference evidence="2 3" key="1">
    <citation type="submission" date="2019-06" db="EMBL/GenBank/DDBJ databases">
        <title>Spirosoma utsteinense sp. nov. isolated from Antarctic ice-free soils.</title>
        <authorList>
            <person name="Tahon G."/>
        </authorList>
    </citation>
    <scope>NUCLEOTIDE SEQUENCE [LARGE SCALE GENOMIC DNA]</scope>
    <source>
        <strain evidence="2 3">LMG 31447</strain>
    </source>
</reference>
<dbReference type="InterPro" id="IPR008979">
    <property type="entry name" value="Galactose-bd-like_sf"/>
</dbReference>
<dbReference type="SUPFAM" id="SSF49313">
    <property type="entry name" value="Cadherin-like"/>
    <property type="match status" value="1"/>
</dbReference>
<dbReference type="Gene3D" id="2.60.40.10">
    <property type="entry name" value="Immunoglobulins"/>
    <property type="match status" value="1"/>
</dbReference>
<dbReference type="Pfam" id="PF24681">
    <property type="entry name" value="Kelch_KLHDC2_KLHL20_DRC7"/>
    <property type="match status" value="1"/>
</dbReference>
<organism evidence="2 3">
    <name type="scientific">Spirosoma utsteinense</name>
    <dbReference type="NCBI Taxonomy" id="2585773"/>
    <lineage>
        <taxon>Bacteria</taxon>
        <taxon>Pseudomonadati</taxon>
        <taxon>Bacteroidota</taxon>
        <taxon>Cytophagia</taxon>
        <taxon>Cytophagales</taxon>
        <taxon>Cytophagaceae</taxon>
        <taxon>Spirosoma</taxon>
    </lineage>
</organism>
<dbReference type="InterPro" id="IPR006644">
    <property type="entry name" value="Cadg"/>
</dbReference>
<dbReference type="InterPro" id="IPR006652">
    <property type="entry name" value="Kelch_1"/>
</dbReference>
<dbReference type="SMART" id="SM00736">
    <property type="entry name" value="CADG"/>
    <property type="match status" value="1"/>
</dbReference>
<feature type="domain" description="Dystroglycan-type cadherin-like" evidence="1">
    <location>
        <begin position="653"/>
        <end position="742"/>
    </location>
</feature>
<dbReference type="InterPro" id="IPR021720">
    <property type="entry name" value="Malectin_dom"/>
</dbReference>